<evidence type="ECO:0000313" key="2">
    <source>
        <dbReference type="Proteomes" id="UP000294829"/>
    </source>
</evidence>
<comment type="caution">
    <text evidence="1">The sequence shown here is derived from an EMBL/GenBank/DDBJ whole genome shotgun (WGS) entry which is preliminary data.</text>
</comment>
<dbReference type="Proteomes" id="UP000294829">
    <property type="component" value="Unassembled WGS sequence"/>
</dbReference>
<organism evidence="1 2">
    <name type="scientific">Sapientia aquatica</name>
    <dbReference type="NCBI Taxonomy" id="1549640"/>
    <lineage>
        <taxon>Bacteria</taxon>
        <taxon>Pseudomonadati</taxon>
        <taxon>Pseudomonadota</taxon>
        <taxon>Betaproteobacteria</taxon>
        <taxon>Burkholderiales</taxon>
        <taxon>Oxalobacteraceae</taxon>
        <taxon>Sapientia</taxon>
    </lineage>
</organism>
<dbReference type="EMBL" id="SMYL01000002">
    <property type="protein sequence ID" value="TDK67465.1"/>
    <property type="molecule type" value="Genomic_DNA"/>
</dbReference>
<accession>A0A4R5W4X9</accession>
<dbReference type="RefSeq" id="WP_133326742.1">
    <property type="nucleotide sequence ID" value="NZ_SMYL01000002.1"/>
</dbReference>
<proteinExistence type="predicted"/>
<dbReference type="AlphaFoldDB" id="A0A4R5W4X9"/>
<reference evidence="1 2" key="1">
    <citation type="submission" date="2019-03" db="EMBL/GenBank/DDBJ databases">
        <title>Sapientia aquatica gen. nov., sp. nov., isolated from a crater lake.</title>
        <authorList>
            <person name="Felfoldi T."/>
            <person name="Szabo A."/>
            <person name="Toth E."/>
            <person name="Schumann P."/>
            <person name="Keki Z."/>
            <person name="Marialigeti K."/>
            <person name="Mathe I."/>
        </authorList>
    </citation>
    <scope>NUCLEOTIDE SEQUENCE [LARGE SCALE GENOMIC DNA]</scope>
    <source>
        <strain evidence="1 2">SA-152</strain>
    </source>
</reference>
<dbReference type="InterPro" id="IPR021332">
    <property type="entry name" value="DUF2944"/>
</dbReference>
<sequence>MDKQVELALAKWPNVPHCYGWLGLDARGVWRMRDQRAQELGLLGDKITNVALCGFINRNYQFDQDGNYYFQNGPQRVYVDLQSTPYIAHLDPARGWVLHNDAVLPRCDAVWMLEDGNLVLHGADVLAQIDDRDMTAALTELRFNDQPISDEFLLNWLENPQVGLTFLFNQRPVPVQLTNLAELARQYRFISKPIQL</sequence>
<name>A0A4R5W4X9_9BURK</name>
<protein>
    <submittedName>
        <fullName evidence="1">DUF2946 family protein</fullName>
    </submittedName>
</protein>
<dbReference type="OrthoDB" id="7057642at2"/>
<dbReference type="Pfam" id="PF11161">
    <property type="entry name" value="DUF2944"/>
    <property type="match status" value="1"/>
</dbReference>
<evidence type="ECO:0000313" key="1">
    <source>
        <dbReference type="EMBL" id="TDK67465.1"/>
    </source>
</evidence>
<gene>
    <name evidence="1" type="ORF">E2I14_06855</name>
</gene>
<keyword evidence="2" id="KW-1185">Reference proteome</keyword>